<name>A0A4P6JJL7_KTERU</name>
<dbReference type="PROSITE" id="PS50943">
    <property type="entry name" value="HTH_CROC1"/>
    <property type="match status" value="1"/>
</dbReference>
<dbReference type="Gene3D" id="1.10.260.40">
    <property type="entry name" value="lambda repressor-like DNA-binding domains"/>
    <property type="match status" value="1"/>
</dbReference>
<evidence type="ECO:0000259" key="2">
    <source>
        <dbReference type="PROSITE" id="PS50943"/>
    </source>
</evidence>
<accession>A0A4P6JJL7</accession>
<organism evidence="3 4">
    <name type="scientific">Ktedonosporobacter rubrisoli</name>
    <dbReference type="NCBI Taxonomy" id="2509675"/>
    <lineage>
        <taxon>Bacteria</taxon>
        <taxon>Bacillati</taxon>
        <taxon>Chloroflexota</taxon>
        <taxon>Ktedonobacteria</taxon>
        <taxon>Ktedonobacterales</taxon>
        <taxon>Ktedonosporobacteraceae</taxon>
        <taxon>Ktedonosporobacter</taxon>
    </lineage>
</organism>
<keyword evidence="1" id="KW-0175">Coiled coil</keyword>
<dbReference type="KEGG" id="kbs:EPA93_04565"/>
<protein>
    <submittedName>
        <fullName evidence="3">XRE family transcriptional regulator</fullName>
    </submittedName>
</protein>
<evidence type="ECO:0000256" key="1">
    <source>
        <dbReference type="SAM" id="Coils"/>
    </source>
</evidence>
<dbReference type="InterPro" id="IPR010982">
    <property type="entry name" value="Lambda_DNA-bd_dom_sf"/>
</dbReference>
<evidence type="ECO:0000313" key="3">
    <source>
        <dbReference type="EMBL" id="QBD75308.1"/>
    </source>
</evidence>
<dbReference type="CDD" id="cd00093">
    <property type="entry name" value="HTH_XRE"/>
    <property type="match status" value="1"/>
</dbReference>
<proteinExistence type="predicted"/>
<feature type="domain" description="HTH cro/C1-type" evidence="2">
    <location>
        <begin position="6"/>
        <end position="60"/>
    </location>
</feature>
<dbReference type="GO" id="GO:0003677">
    <property type="term" value="F:DNA binding"/>
    <property type="evidence" value="ECO:0007669"/>
    <property type="project" value="InterPro"/>
</dbReference>
<reference evidence="3 4" key="1">
    <citation type="submission" date="2019-01" db="EMBL/GenBank/DDBJ databases">
        <title>Ktedonosporobacter rubrisoli SCAWS-G2.</title>
        <authorList>
            <person name="Huang Y."/>
            <person name="Yan B."/>
        </authorList>
    </citation>
    <scope>NUCLEOTIDE SEQUENCE [LARGE SCALE GENOMIC DNA]</scope>
    <source>
        <strain evidence="3 4">SCAWS-G2</strain>
    </source>
</reference>
<gene>
    <name evidence="3" type="ORF">EPA93_04565</name>
</gene>
<dbReference type="AlphaFoldDB" id="A0A4P6JJL7"/>
<feature type="coiled-coil region" evidence="1">
    <location>
        <begin position="297"/>
        <end position="324"/>
    </location>
</feature>
<dbReference type="OrthoDB" id="2475196at2"/>
<dbReference type="Proteomes" id="UP000290365">
    <property type="component" value="Chromosome"/>
</dbReference>
<dbReference type="EMBL" id="CP035758">
    <property type="protein sequence ID" value="QBD75308.1"/>
    <property type="molecule type" value="Genomic_DNA"/>
</dbReference>
<dbReference type="InterPro" id="IPR001387">
    <property type="entry name" value="Cro/C1-type_HTH"/>
</dbReference>
<dbReference type="SUPFAM" id="SSF47413">
    <property type="entry name" value="lambda repressor-like DNA-binding domains"/>
    <property type="match status" value="1"/>
</dbReference>
<evidence type="ECO:0000313" key="4">
    <source>
        <dbReference type="Proteomes" id="UP000290365"/>
    </source>
</evidence>
<keyword evidence="4" id="KW-1185">Reference proteome</keyword>
<dbReference type="Pfam" id="PF01381">
    <property type="entry name" value="HTH_3"/>
    <property type="match status" value="1"/>
</dbReference>
<dbReference type="SMART" id="SM00530">
    <property type="entry name" value="HTH_XRE"/>
    <property type="match status" value="1"/>
</dbReference>
<sequence>MERTRLAEARKQRHWTLEEAAERLECTIQSLHRWEKGIVTPHSYNIRKLCDVYGVSADDLGLEEKSFNVQDTENNAAKYLRSDLSMYLMFLTIAEYNTYWQVQDTLSKAIEEFPMDTGAEATQQRHKALQRLAMFPLLLKGQRPAEELVNVCAAGLTACGYLAISNHEDIQFAASMITTYLSLLQSITDSPKYQKAAAALIAQAFQLQSRVSYHLQGVLPAISFAEQAVNWARKSQNKIILIMAQRELLAAYEWTALQYRPQALHIAEETQHLMEAKQGPKPASMLQSWAYTGLAKYQALNRRKNEMELALERAEETFFSEQAEYVPIYIVHSHARLLRHKAISYAYLGDQTRALNIFGSIIDLKNSNFNALLPMAERTYLGVLSETMFSSLKVPREKKDKELSIALWKTVLEKATHLQSETYFNEASSAYQIIEGIWSGERDITEVRDLLVHW</sequence>
<dbReference type="RefSeq" id="WP_129885907.1">
    <property type="nucleotide sequence ID" value="NZ_CP035758.1"/>
</dbReference>